<organism evidence="1 2">
    <name type="scientific">Haloarcula amylolytica JCM 13557</name>
    <dbReference type="NCBI Taxonomy" id="1227452"/>
    <lineage>
        <taxon>Archaea</taxon>
        <taxon>Methanobacteriati</taxon>
        <taxon>Methanobacteriota</taxon>
        <taxon>Stenosarchaea group</taxon>
        <taxon>Halobacteria</taxon>
        <taxon>Halobacteriales</taxon>
        <taxon>Haloarculaceae</taxon>
        <taxon>Haloarcula</taxon>
    </lineage>
</organism>
<proteinExistence type="predicted"/>
<protein>
    <submittedName>
        <fullName evidence="1">Uncharacterized protein</fullName>
    </submittedName>
</protein>
<dbReference type="Proteomes" id="UP000011623">
    <property type="component" value="Unassembled WGS sequence"/>
</dbReference>
<name>M0KYV4_9EURY</name>
<sequence>MIERIRDNRIKEFPERIQDLIDDIMLVHYSDQEFLDSDEWDQLWKELIDVDQRSDKIPNQNILTPIDSSNEAQFGFELGRILGLLTSADSPVEPLIWGILQGILASGAKDVEGQIDVMEYMILQFENRIEERRQEAENIVKNKSLINESSEDVEERMKYVSPI</sequence>
<dbReference type="AlphaFoldDB" id="M0KYV4"/>
<dbReference type="EMBL" id="AOLW01000007">
    <property type="protein sequence ID" value="EMA25399.1"/>
    <property type="molecule type" value="Genomic_DNA"/>
</dbReference>
<keyword evidence="2" id="KW-1185">Reference proteome</keyword>
<accession>M0KYV4</accession>
<evidence type="ECO:0000313" key="1">
    <source>
        <dbReference type="EMBL" id="EMA25399.1"/>
    </source>
</evidence>
<comment type="caution">
    <text evidence="1">The sequence shown here is derived from an EMBL/GenBank/DDBJ whole genome shotgun (WGS) entry which is preliminary data.</text>
</comment>
<evidence type="ECO:0000313" key="2">
    <source>
        <dbReference type="Proteomes" id="UP000011623"/>
    </source>
</evidence>
<reference evidence="1 2" key="1">
    <citation type="journal article" date="2014" name="PLoS Genet.">
        <title>Phylogenetically driven sequencing of extremely halophilic archaea reveals strategies for static and dynamic osmo-response.</title>
        <authorList>
            <person name="Becker E.A."/>
            <person name="Seitzer P.M."/>
            <person name="Tritt A."/>
            <person name="Larsen D."/>
            <person name="Krusor M."/>
            <person name="Yao A.I."/>
            <person name="Wu D."/>
            <person name="Madern D."/>
            <person name="Eisen J.A."/>
            <person name="Darling A.E."/>
            <person name="Facciotti M.T."/>
        </authorList>
    </citation>
    <scope>NUCLEOTIDE SEQUENCE [LARGE SCALE GENOMIC DNA]</scope>
    <source>
        <strain evidence="1 2">JCM 13557</strain>
    </source>
</reference>
<gene>
    <name evidence="1" type="ORF">C442_03036</name>
</gene>